<dbReference type="AlphaFoldDB" id="A0A1N7IKX2"/>
<dbReference type="InterPro" id="IPR005215">
    <property type="entry name" value="Trig_fac"/>
</dbReference>
<dbReference type="STRING" id="80876.SAMN05421779_101297"/>
<evidence type="ECO:0000256" key="6">
    <source>
        <dbReference type="ARBA" id="ARBA00023110"/>
    </source>
</evidence>
<dbReference type="Gene3D" id="3.30.70.1050">
    <property type="entry name" value="Trigger factor ribosome-binding domain"/>
    <property type="match status" value="1"/>
</dbReference>
<gene>
    <name evidence="12" type="primary">tig</name>
    <name evidence="16" type="ORF">SAMN05421779_101297</name>
</gene>
<dbReference type="Pfam" id="PF00254">
    <property type="entry name" value="FKBP_C"/>
    <property type="match status" value="1"/>
</dbReference>
<evidence type="ECO:0000259" key="15">
    <source>
        <dbReference type="PROSITE" id="PS50059"/>
    </source>
</evidence>
<dbReference type="EMBL" id="FTOA01000001">
    <property type="protein sequence ID" value="SIS37744.1"/>
    <property type="molecule type" value="Genomic_DNA"/>
</dbReference>
<dbReference type="SUPFAM" id="SSF102735">
    <property type="entry name" value="Trigger factor ribosome-binding domain"/>
    <property type="match status" value="1"/>
</dbReference>
<comment type="catalytic activity">
    <reaction evidence="1 12 13">
        <text>[protein]-peptidylproline (omega=180) = [protein]-peptidylproline (omega=0)</text>
        <dbReference type="Rhea" id="RHEA:16237"/>
        <dbReference type="Rhea" id="RHEA-COMP:10747"/>
        <dbReference type="Rhea" id="RHEA-COMP:10748"/>
        <dbReference type="ChEBI" id="CHEBI:83833"/>
        <dbReference type="ChEBI" id="CHEBI:83834"/>
        <dbReference type="EC" id="5.2.1.8"/>
    </reaction>
</comment>
<dbReference type="InterPro" id="IPR008881">
    <property type="entry name" value="Trigger_fac_ribosome-bd_bac"/>
</dbReference>
<reference evidence="16 17" key="1">
    <citation type="submission" date="2017-01" db="EMBL/GenBank/DDBJ databases">
        <authorList>
            <person name="Mah S.A."/>
            <person name="Swanson W.J."/>
            <person name="Moy G.W."/>
            <person name="Vacquier V.D."/>
        </authorList>
    </citation>
    <scope>NUCLEOTIDE SEQUENCE [LARGE SCALE GENOMIC DNA]</scope>
    <source>
        <strain evidence="16 17">DSM 11589</strain>
    </source>
</reference>
<evidence type="ECO:0000256" key="1">
    <source>
        <dbReference type="ARBA" id="ARBA00000971"/>
    </source>
</evidence>
<comment type="domain">
    <text evidence="12">Consists of 3 domains; the N-terminus binds the ribosome, the middle domain has PPIase activity, while the C-terminus has intrinsic chaperone activity on its own.</text>
</comment>
<evidence type="ECO:0000313" key="17">
    <source>
        <dbReference type="Proteomes" id="UP000185678"/>
    </source>
</evidence>
<dbReference type="OrthoDB" id="9767721at2"/>
<dbReference type="EC" id="5.2.1.8" evidence="3 12"/>
<dbReference type="Pfam" id="PF05698">
    <property type="entry name" value="Trigger_C"/>
    <property type="match status" value="1"/>
</dbReference>
<dbReference type="InterPro" id="IPR008880">
    <property type="entry name" value="Trigger_fac_C"/>
</dbReference>
<dbReference type="InterPro" id="IPR027304">
    <property type="entry name" value="Trigger_fact/SurA_dom_sf"/>
</dbReference>
<accession>A0A1N7IKX2</accession>
<dbReference type="GO" id="GO:0003755">
    <property type="term" value="F:peptidyl-prolyl cis-trans isomerase activity"/>
    <property type="evidence" value="ECO:0007669"/>
    <property type="project" value="UniProtKB-UniRule"/>
</dbReference>
<comment type="function">
    <text evidence="10 12">Involved in protein export. Acts as a chaperone by maintaining the newly synthesized protein in an open conformation. Functions as a peptidyl-prolyl cis-trans isomerase.</text>
</comment>
<dbReference type="PROSITE" id="PS50059">
    <property type="entry name" value="FKBP_PPIASE"/>
    <property type="match status" value="1"/>
</dbReference>
<keyword evidence="17" id="KW-1185">Reference proteome</keyword>
<dbReference type="InterPro" id="IPR001179">
    <property type="entry name" value="PPIase_FKBP_dom"/>
</dbReference>
<evidence type="ECO:0000256" key="11">
    <source>
        <dbReference type="ARBA" id="ARBA00029986"/>
    </source>
</evidence>
<evidence type="ECO:0000256" key="5">
    <source>
        <dbReference type="ARBA" id="ARBA00022618"/>
    </source>
</evidence>
<dbReference type="Gene3D" id="1.10.3120.10">
    <property type="entry name" value="Trigger factor, C-terminal domain"/>
    <property type="match status" value="1"/>
</dbReference>
<evidence type="ECO:0000256" key="12">
    <source>
        <dbReference type="HAMAP-Rule" id="MF_00303"/>
    </source>
</evidence>
<dbReference type="Proteomes" id="UP000185678">
    <property type="component" value="Unassembled WGS sequence"/>
</dbReference>
<organism evidence="16 17">
    <name type="scientific">Insolitispirillum peregrinum</name>
    <dbReference type="NCBI Taxonomy" id="80876"/>
    <lineage>
        <taxon>Bacteria</taxon>
        <taxon>Pseudomonadati</taxon>
        <taxon>Pseudomonadota</taxon>
        <taxon>Alphaproteobacteria</taxon>
        <taxon>Rhodospirillales</taxon>
        <taxon>Novispirillaceae</taxon>
        <taxon>Insolitispirillum</taxon>
    </lineage>
</organism>
<evidence type="ECO:0000256" key="2">
    <source>
        <dbReference type="ARBA" id="ARBA00005464"/>
    </source>
</evidence>
<evidence type="ECO:0000256" key="3">
    <source>
        <dbReference type="ARBA" id="ARBA00013194"/>
    </source>
</evidence>
<dbReference type="RefSeq" id="WP_076398270.1">
    <property type="nucleotide sequence ID" value="NZ_FTOA01000001.1"/>
</dbReference>
<evidence type="ECO:0000256" key="7">
    <source>
        <dbReference type="ARBA" id="ARBA00023186"/>
    </source>
</evidence>
<dbReference type="PIRSF" id="PIRSF003095">
    <property type="entry name" value="Trigger_factor"/>
    <property type="match status" value="1"/>
</dbReference>
<evidence type="ECO:0000256" key="13">
    <source>
        <dbReference type="PROSITE-ProRule" id="PRU00277"/>
    </source>
</evidence>
<evidence type="ECO:0000256" key="14">
    <source>
        <dbReference type="RuleBase" id="RU003914"/>
    </source>
</evidence>
<dbReference type="GO" id="GO:0043335">
    <property type="term" value="P:protein unfolding"/>
    <property type="evidence" value="ECO:0007669"/>
    <property type="project" value="TreeGrafter"/>
</dbReference>
<dbReference type="PANTHER" id="PTHR30560">
    <property type="entry name" value="TRIGGER FACTOR CHAPERONE AND PEPTIDYL-PROLYL CIS/TRANS ISOMERASE"/>
    <property type="match status" value="1"/>
</dbReference>
<sequence>MQVTETAAEGLKREFKIVVPAADIQAKAESRLQALSQQVRIPGFRPGKVPMPLMKQRYGASVLGEVLELAVQESADAALAERSLKPALQPKIEVTSFDEGKDLEYTLSVEILPEIAELDLKTVKLNKPKVVVADSEVEEALGRVAESRKVNVVVEDVREAVKGDVLEIDFVGSVDGVEFPGGKGEGYDLELGSGTFIPGFEDQLIGAKVGDVANVSVTFPEEYHSKDLAGKAAVFVVTVKALKAASLPALDDEFAKGLGLEDLDGLRNAIKGQIENEYSSMVRNRVKRDLLDALAEKADFPVPAGMVGLEFDAIWKQIEDAKKNDSLDEEDKGKSDDELKTEYTTLAERRVRLGLLLADLGQKNSVQVTQEDINRAVMQEAMRFPGQEQAVFQYFQNNRQALDSLRAPLYEDKVIDFILGAADVTEVEMTAEDLAKQDDAA</sequence>
<dbReference type="GO" id="GO:0051301">
    <property type="term" value="P:cell division"/>
    <property type="evidence" value="ECO:0007669"/>
    <property type="project" value="UniProtKB-KW"/>
</dbReference>
<dbReference type="SUPFAM" id="SSF54534">
    <property type="entry name" value="FKBP-like"/>
    <property type="match status" value="1"/>
</dbReference>
<dbReference type="SUPFAM" id="SSF109998">
    <property type="entry name" value="Triger factor/SurA peptide-binding domain-like"/>
    <property type="match status" value="1"/>
</dbReference>
<dbReference type="Pfam" id="PF05697">
    <property type="entry name" value="Trigger_N"/>
    <property type="match status" value="1"/>
</dbReference>
<evidence type="ECO:0000256" key="8">
    <source>
        <dbReference type="ARBA" id="ARBA00023235"/>
    </source>
</evidence>
<dbReference type="InterPro" id="IPR046357">
    <property type="entry name" value="PPIase_dom_sf"/>
</dbReference>
<keyword evidence="6 12" id="KW-0697">Rotamase</keyword>
<dbReference type="GO" id="GO:0005737">
    <property type="term" value="C:cytoplasm"/>
    <property type="evidence" value="ECO:0007669"/>
    <property type="project" value="UniProtKB-SubCell"/>
</dbReference>
<dbReference type="InterPro" id="IPR037041">
    <property type="entry name" value="Trigger_fac_C_sf"/>
</dbReference>
<keyword evidence="5 12" id="KW-0132">Cell division</keyword>
<keyword evidence="9 12" id="KW-0131">Cell cycle</keyword>
<evidence type="ECO:0000256" key="9">
    <source>
        <dbReference type="ARBA" id="ARBA00023306"/>
    </source>
</evidence>
<dbReference type="PANTHER" id="PTHR30560:SF3">
    <property type="entry name" value="TRIGGER FACTOR-LIKE PROTEIN TIG, CHLOROPLASTIC"/>
    <property type="match status" value="1"/>
</dbReference>
<evidence type="ECO:0000256" key="4">
    <source>
        <dbReference type="ARBA" id="ARBA00016902"/>
    </source>
</evidence>
<keyword evidence="12" id="KW-0963">Cytoplasm</keyword>
<feature type="domain" description="PPIase FKBP-type" evidence="15">
    <location>
        <begin position="163"/>
        <end position="245"/>
    </location>
</feature>
<comment type="subcellular location">
    <subcellularLocation>
        <location evidence="12">Cytoplasm</location>
    </subcellularLocation>
    <text evidence="12">About half TF is bound to the ribosome near the polypeptide exit tunnel while the other half is free in the cytoplasm.</text>
</comment>
<dbReference type="HAMAP" id="MF_00303">
    <property type="entry name" value="Trigger_factor_Tig"/>
    <property type="match status" value="1"/>
</dbReference>
<keyword evidence="8 12" id="KW-0413">Isomerase</keyword>
<comment type="similarity">
    <text evidence="2 12 14">Belongs to the FKBP-type PPIase family. Tig subfamily.</text>
</comment>
<dbReference type="Gene3D" id="3.10.50.40">
    <property type="match status" value="1"/>
</dbReference>
<dbReference type="GO" id="GO:0043022">
    <property type="term" value="F:ribosome binding"/>
    <property type="evidence" value="ECO:0007669"/>
    <property type="project" value="TreeGrafter"/>
</dbReference>
<name>A0A1N7IKX2_9PROT</name>
<dbReference type="NCBIfam" id="TIGR00115">
    <property type="entry name" value="tig"/>
    <property type="match status" value="1"/>
</dbReference>
<protein>
    <recommendedName>
        <fullName evidence="4 12">Trigger factor</fullName>
        <shortName evidence="12">TF</shortName>
        <ecNumber evidence="3 12">5.2.1.8</ecNumber>
    </recommendedName>
    <alternativeName>
        <fullName evidence="11 12">PPIase</fullName>
    </alternativeName>
</protein>
<keyword evidence="7 12" id="KW-0143">Chaperone</keyword>
<proteinExistence type="inferred from homology"/>
<evidence type="ECO:0000313" key="16">
    <source>
        <dbReference type="EMBL" id="SIS37744.1"/>
    </source>
</evidence>
<evidence type="ECO:0000256" key="10">
    <source>
        <dbReference type="ARBA" id="ARBA00024849"/>
    </source>
</evidence>
<dbReference type="GO" id="GO:0044183">
    <property type="term" value="F:protein folding chaperone"/>
    <property type="evidence" value="ECO:0007669"/>
    <property type="project" value="TreeGrafter"/>
</dbReference>
<dbReference type="InterPro" id="IPR036611">
    <property type="entry name" value="Trigger_fac_ribosome-bd_sf"/>
</dbReference>
<dbReference type="FunFam" id="3.10.50.40:FF:000001">
    <property type="entry name" value="Trigger factor"/>
    <property type="match status" value="1"/>
</dbReference>
<dbReference type="GO" id="GO:0051083">
    <property type="term" value="P:'de novo' cotranslational protein folding"/>
    <property type="evidence" value="ECO:0007669"/>
    <property type="project" value="TreeGrafter"/>
</dbReference>
<dbReference type="GO" id="GO:0015031">
    <property type="term" value="P:protein transport"/>
    <property type="evidence" value="ECO:0007669"/>
    <property type="project" value="UniProtKB-UniRule"/>
</dbReference>